<proteinExistence type="predicted"/>
<keyword evidence="2" id="KW-1185">Reference proteome</keyword>
<dbReference type="Proteomes" id="UP001062846">
    <property type="component" value="Chromosome 9"/>
</dbReference>
<sequence length="273" mass="29651">MQLPALLAGATATTTTTFPLSPSSKLLFSTAFDCRKRLNPLAPLFFRSPKNSSAPASPLVLNNLDNHHHHHNNNNNGGGGGGDGWSASSDADEWWRNDGTGVLLFLFSRGSSNEGEPFNSLQKQLMLLFFSALCWFGQFQLASAQARTNSSTPSGENGKEGVEVVWEVRGGRWIKLIADQFRDAFIVSDGNSRSSFSVGGNDFEKNSLPFGVASALWVQCRDLFVHFMLPEGFPHSVTSDYLDYSLWRGIQGIAAQVSGVLATQALVLCTAMQ</sequence>
<evidence type="ECO:0000313" key="1">
    <source>
        <dbReference type="EMBL" id="KAI8538144.1"/>
    </source>
</evidence>
<dbReference type="EMBL" id="CM046396">
    <property type="protein sequence ID" value="KAI8538144.1"/>
    <property type="molecule type" value="Genomic_DNA"/>
</dbReference>
<reference evidence="1" key="1">
    <citation type="submission" date="2022-02" db="EMBL/GenBank/DDBJ databases">
        <title>Plant Genome Project.</title>
        <authorList>
            <person name="Zhang R.-G."/>
        </authorList>
    </citation>
    <scope>NUCLEOTIDE SEQUENCE</scope>
    <source>
        <strain evidence="1">AT1</strain>
    </source>
</reference>
<comment type="caution">
    <text evidence="1">The sequence shown here is derived from an EMBL/GenBank/DDBJ whole genome shotgun (WGS) entry which is preliminary data.</text>
</comment>
<evidence type="ECO:0000313" key="2">
    <source>
        <dbReference type="Proteomes" id="UP001062846"/>
    </source>
</evidence>
<gene>
    <name evidence="1" type="ORF">RHMOL_Rhmol09G0079900</name>
</gene>
<accession>A0ACC0MC30</accession>
<protein>
    <submittedName>
        <fullName evidence="1">Uncharacterized protein</fullName>
    </submittedName>
</protein>
<organism evidence="1 2">
    <name type="scientific">Rhododendron molle</name>
    <name type="common">Chinese azalea</name>
    <name type="synonym">Azalea mollis</name>
    <dbReference type="NCBI Taxonomy" id="49168"/>
    <lineage>
        <taxon>Eukaryota</taxon>
        <taxon>Viridiplantae</taxon>
        <taxon>Streptophyta</taxon>
        <taxon>Embryophyta</taxon>
        <taxon>Tracheophyta</taxon>
        <taxon>Spermatophyta</taxon>
        <taxon>Magnoliopsida</taxon>
        <taxon>eudicotyledons</taxon>
        <taxon>Gunneridae</taxon>
        <taxon>Pentapetalae</taxon>
        <taxon>asterids</taxon>
        <taxon>Ericales</taxon>
        <taxon>Ericaceae</taxon>
        <taxon>Ericoideae</taxon>
        <taxon>Rhodoreae</taxon>
        <taxon>Rhododendron</taxon>
    </lineage>
</organism>
<name>A0ACC0MC30_RHOML</name>